<dbReference type="PANTHER" id="PTHR12241">
    <property type="entry name" value="TUBULIN POLYGLUTAMYLASE"/>
    <property type="match status" value="1"/>
</dbReference>
<comment type="similarity">
    <text evidence="1">Belongs to the tubulin--tyrosine ligase family.</text>
</comment>
<dbReference type="InterPro" id="IPR004344">
    <property type="entry name" value="TTL/TTLL_fam"/>
</dbReference>
<evidence type="ECO:0000256" key="4">
    <source>
        <dbReference type="ARBA" id="ARBA00022840"/>
    </source>
</evidence>
<feature type="compositionally biased region" description="Low complexity" evidence="6">
    <location>
        <begin position="53"/>
        <end position="73"/>
    </location>
</feature>
<evidence type="ECO:0000313" key="8">
    <source>
        <dbReference type="Proteomes" id="UP000054408"/>
    </source>
</evidence>
<feature type="compositionally biased region" description="Gly residues" evidence="6">
    <location>
        <begin position="29"/>
        <end position="42"/>
    </location>
</feature>
<evidence type="ECO:0000256" key="1">
    <source>
        <dbReference type="ARBA" id="ARBA00006820"/>
    </source>
</evidence>
<feature type="region of interest" description="Disordered" evidence="6">
    <location>
        <begin position="29"/>
        <end position="73"/>
    </location>
</feature>
<organism evidence="7 8">
    <name type="scientific">Thecamonas trahens ATCC 50062</name>
    <dbReference type="NCBI Taxonomy" id="461836"/>
    <lineage>
        <taxon>Eukaryota</taxon>
        <taxon>Apusozoa</taxon>
        <taxon>Apusomonadida</taxon>
        <taxon>Apusomonadidae</taxon>
        <taxon>Thecamonas</taxon>
    </lineage>
</organism>
<dbReference type="GeneID" id="25568313"/>
<dbReference type="GO" id="GO:0000226">
    <property type="term" value="P:microtubule cytoskeleton organization"/>
    <property type="evidence" value="ECO:0007669"/>
    <property type="project" value="TreeGrafter"/>
</dbReference>
<dbReference type="RefSeq" id="XP_013754002.1">
    <property type="nucleotide sequence ID" value="XM_013898548.1"/>
</dbReference>
<dbReference type="GO" id="GO:0015631">
    <property type="term" value="F:tubulin binding"/>
    <property type="evidence" value="ECO:0007669"/>
    <property type="project" value="TreeGrafter"/>
</dbReference>
<dbReference type="STRING" id="461836.A0A0L0DQ84"/>
<dbReference type="GO" id="GO:0070740">
    <property type="term" value="F:tubulin-glutamic acid ligase activity"/>
    <property type="evidence" value="ECO:0007669"/>
    <property type="project" value="TreeGrafter"/>
</dbReference>
<accession>A0A0L0DQ84</accession>
<dbReference type="PANTHER" id="PTHR12241:SF39">
    <property type="entry name" value="TUBULIN POLYGLUTAMYLASE TTLL9-RELATED"/>
    <property type="match status" value="1"/>
</dbReference>
<proteinExistence type="inferred from homology"/>
<name>A0A0L0DQ84_THETB</name>
<evidence type="ECO:0000256" key="3">
    <source>
        <dbReference type="ARBA" id="ARBA00022741"/>
    </source>
</evidence>
<protein>
    <recommendedName>
        <fullName evidence="5">Tubulin--tyrosine ligase-like protein 9</fullName>
    </recommendedName>
</protein>
<dbReference type="EMBL" id="GL349486">
    <property type="protein sequence ID" value="KNC54186.1"/>
    <property type="molecule type" value="Genomic_DNA"/>
</dbReference>
<dbReference type="eggNOG" id="KOG2157">
    <property type="taxonomic scope" value="Eukaryota"/>
</dbReference>
<keyword evidence="3" id="KW-0547">Nucleotide-binding</keyword>
<sequence>MKVSARLMTRLDGGRSASTPSLAMVAGSGVGGGDVAGNGDGGLAMRSRTSSPASLRAATSGSASASVPGSSSGAGIAVRWATTSSNIVRDALEAQDGWVRVELPRETGALGGSGALSSSDEGWDVLWGDCNTVRDVMSGRRLATGARINHFRNHYELTRKDLMTKNLKAKRRMAMKAGNAVAAAYYDILPASYALPQDYALFLEEFRRSRGATWIMKPIARSQGRGIFLFNKLSQVSSWRKNAPGVGAMASSGGGSSSGVATPAAAAAASAGGDAYVVQQYVTNPYLIGGKKFDLRLYVAVLSYSPLVVYVYRSGFARFSSVRFSADASELSNSLMHLTNVAVQKKSASYAAESGAKWRLANLKRYLLTRHSASTIDAAFARIQELIVASLRGVEEVIASDKAAFELYGYDVLLDDELRPWLLEVNASPSMSAENQEDYNLKFGLISDTLALLNLDGLLPTRYPLQVGGFDLVYWNGPPARPDPPLLTSFLGARNDRETQLPELLGPSYVVPMPESKF</sequence>
<evidence type="ECO:0000256" key="5">
    <source>
        <dbReference type="ARBA" id="ARBA00030445"/>
    </source>
</evidence>
<dbReference type="GO" id="GO:0005524">
    <property type="term" value="F:ATP binding"/>
    <property type="evidence" value="ECO:0007669"/>
    <property type="project" value="UniProtKB-KW"/>
</dbReference>
<dbReference type="Pfam" id="PF03133">
    <property type="entry name" value="TTL"/>
    <property type="match status" value="1"/>
</dbReference>
<keyword evidence="2 7" id="KW-0436">Ligase</keyword>
<dbReference type="SUPFAM" id="SSF56059">
    <property type="entry name" value="Glutathione synthetase ATP-binding domain-like"/>
    <property type="match status" value="1"/>
</dbReference>
<evidence type="ECO:0000313" key="7">
    <source>
        <dbReference type="EMBL" id="KNC54186.1"/>
    </source>
</evidence>
<dbReference type="OMA" id="NDITMHL"/>
<gene>
    <name evidence="7" type="ORF">AMSG_09973</name>
</gene>
<reference evidence="7 8" key="1">
    <citation type="submission" date="2010-05" db="EMBL/GenBank/DDBJ databases">
        <title>The Genome Sequence of Thecamonas trahens ATCC 50062.</title>
        <authorList>
            <consortium name="The Broad Institute Genome Sequencing Platform"/>
            <person name="Russ C."/>
            <person name="Cuomo C."/>
            <person name="Shea T."/>
            <person name="Young S.K."/>
            <person name="Zeng Q."/>
            <person name="Koehrsen M."/>
            <person name="Haas B."/>
            <person name="Borodovsky M."/>
            <person name="Guigo R."/>
            <person name="Alvarado L."/>
            <person name="Berlin A."/>
            <person name="Bochicchio J."/>
            <person name="Borenstein D."/>
            <person name="Chapman S."/>
            <person name="Chen Z."/>
            <person name="Freedman E."/>
            <person name="Gellesch M."/>
            <person name="Goldberg J."/>
            <person name="Griggs A."/>
            <person name="Gujja S."/>
            <person name="Heilman E."/>
            <person name="Heiman D."/>
            <person name="Hepburn T."/>
            <person name="Howarth C."/>
            <person name="Jen D."/>
            <person name="Larson L."/>
            <person name="Mehta T."/>
            <person name="Park D."/>
            <person name="Pearson M."/>
            <person name="Roberts A."/>
            <person name="Saif S."/>
            <person name="Shenoy N."/>
            <person name="Sisk P."/>
            <person name="Stolte C."/>
            <person name="Sykes S."/>
            <person name="Thomson T."/>
            <person name="Walk T."/>
            <person name="White J."/>
            <person name="Yandava C."/>
            <person name="Burger G."/>
            <person name="Gray M.W."/>
            <person name="Holland P.W.H."/>
            <person name="King N."/>
            <person name="Lang F.B.F."/>
            <person name="Roger A.J."/>
            <person name="Ruiz-Trillo I."/>
            <person name="Lander E."/>
            <person name="Nusbaum C."/>
        </authorList>
    </citation>
    <scope>NUCLEOTIDE SEQUENCE [LARGE SCALE GENOMIC DNA]</scope>
    <source>
        <strain evidence="7 8">ATCC 50062</strain>
    </source>
</reference>
<dbReference type="GO" id="GO:0036064">
    <property type="term" value="C:ciliary basal body"/>
    <property type="evidence" value="ECO:0007669"/>
    <property type="project" value="TreeGrafter"/>
</dbReference>
<keyword evidence="8" id="KW-1185">Reference proteome</keyword>
<dbReference type="Proteomes" id="UP000054408">
    <property type="component" value="Unassembled WGS sequence"/>
</dbReference>
<dbReference type="Gene3D" id="3.30.470.20">
    <property type="entry name" value="ATP-grasp fold, B domain"/>
    <property type="match status" value="1"/>
</dbReference>
<evidence type="ECO:0000256" key="2">
    <source>
        <dbReference type="ARBA" id="ARBA00022598"/>
    </source>
</evidence>
<evidence type="ECO:0000256" key="6">
    <source>
        <dbReference type="SAM" id="MobiDB-lite"/>
    </source>
</evidence>
<dbReference type="PROSITE" id="PS51221">
    <property type="entry name" value="TTL"/>
    <property type="match status" value="1"/>
</dbReference>
<feature type="region of interest" description="Disordered" evidence="6">
    <location>
        <begin position="1"/>
        <end position="20"/>
    </location>
</feature>
<keyword evidence="4" id="KW-0067">ATP-binding</keyword>
<dbReference type="AlphaFoldDB" id="A0A0L0DQ84"/>
<dbReference type="OrthoDB" id="202825at2759"/>